<evidence type="ECO:0000313" key="2">
    <source>
        <dbReference type="Proteomes" id="UP000886653"/>
    </source>
</evidence>
<reference evidence="1" key="1">
    <citation type="submission" date="2013-11" db="EMBL/GenBank/DDBJ databases">
        <title>Genome sequence of the fusiform rust pathogen reveals effectors for host alternation and coevolution with pine.</title>
        <authorList>
            <consortium name="DOE Joint Genome Institute"/>
            <person name="Smith K."/>
            <person name="Pendleton A."/>
            <person name="Kubisiak T."/>
            <person name="Anderson C."/>
            <person name="Salamov A."/>
            <person name="Aerts A."/>
            <person name="Riley R."/>
            <person name="Clum A."/>
            <person name="Lindquist E."/>
            <person name="Ence D."/>
            <person name="Campbell M."/>
            <person name="Kronenberg Z."/>
            <person name="Feau N."/>
            <person name="Dhillon B."/>
            <person name="Hamelin R."/>
            <person name="Burleigh J."/>
            <person name="Smith J."/>
            <person name="Yandell M."/>
            <person name="Nelson C."/>
            <person name="Grigoriev I."/>
            <person name="Davis J."/>
        </authorList>
    </citation>
    <scope>NUCLEOTIDE SEQUENCE</scope>
    <source>
        <strain evidence="1">G11</strain>
    </source>
</reference>
<dbReference type="Proteomes" id="UP000886653">
    <property type="component" value="Unassembled WGS sequence"/>
</dbReference>
<accession>A0A9P6NM92</accession>
<sequence>DGTNLLTWKLEMETAIFLMTNISDYWDLKCPAKDSMVELVINKCALCIVYLTINKKLRELMRKCKYTHDAMTILENHF</sequence>
<keyword evidence="2" id="KW-1185">Reference proteome</keyword>
<proteinExistence type="predicted"/>
<feature type="non-terminal residue" evidence="1">
    <location>
        <position position="1"/>
    </location>
</feature>
<gene>
    <name evidence="1" type="ORF">CROQUDRAFT_39388</name>
</gene>
<comment type="caution">
    <text evidence="1">The sequence shown here is derived from an EMBL/GenBank/DDBJ whole genome shotgun (WGS) entry which is preliminary data.</text>
</comment>
<dbReference type="AlphaFoldDB" id="A0A9P6NM92"/>
<evidence type="ECO:0000313" key="1">
    <source>
        <dbReference type="EMBL" id="KAG0149715.1"/>
    </source>
</evidence>
<dbReference type="EMBL" id="MU167225">
    <property type="protein sequence ID" value="KAG0149715.1"/>
    <property type="molecule type" value="Genomic_DNA"/>
</dbReference>
<protein>
    <submittedName>
        <fullName evidence="1">Uncharacterized protein</fullName>
    </submittedName>
</protein>
<name>A0A9P6NM92_9BASI</name>
<organism evidence="1 2">
    <name type="scientific">Cronartium quercuum f. sp. fusiforme G11</name>
    <dbReference type="NCBI Taxonomy" id="708437"/>
    <lineage>
        <taxon>Eukaryota</taxon>
        <taxon>Fungi</taxon>
        <taxon>Dikarya</taxon>
        <taxon>Basidiomycota</taxon>
        <taxon>Pucciniomycotina</taxon>
        <taxon>Pucciniomycetes</taxon>
        <taxon>Pucciniales</taxon>
        <taxon>Coleosporiaceae</taxon>
        <taxon>Cronartium</taxon>
    </lineage>
</organism>